<dbReference type="EMBL" id="CP009687">
    <property type="protein sequence ID" value="AKL96985.1"/>
    <property type="molecule type" value="Genomic_DNA"/>
</dbReference>
<dbReference type="CDD" id="cd07713">
    <property type="entry name" value="DHPS-like_MBL-fold"/>
    <property type="match status" value="1"/>
</dbReference>
<dbReference type="InterPro" id="IPR041712">
    <property type="entry name" value="DHPS-like_MBL-fold"/>
</dbReference>
<reference evidence="1 2" key="1">
    <citation type="submission" date="2014-10" db="EMBL/GenBank/DDBJ databases">
        <title>Genome sequence of Clostridium aceticum DSM 1496.</title>
        <authorList>
            <person name="Poehlein A."/>
            <person name="Schiel-Bengelsdorf B."/>
            <person name="Gottschalk G."/>
            <person name="Duerre P."/>
            <person name="Daniel R."/>
        </authorList>
    </citation>
    <scope>NUCLEOTIDE SEQUENCE [LARGE SCALE GENOMIC DNA]</scope>
    <source>
        <strain evidence="1 2">DSM 1496</strain>
    </source>
</reference>
<keyword evidence="1" id="KW-0378">Hydrolase</keyword>
<evidence type="ECO:0000313" key="1">
    <source>
        <dbReference type="EMBL" id="AKL96985.1"/>
    </source>
</evidence>
<dbReference type="InterPro" id="IPR036866">
    <property type="entry name" value="RibonucZ/Hydroxyglut_hydro"/>
</dbReference>
<dbReference type="GO" id="GO:0016787">
    <property type="term" value="F:hydrolase activity"/>
    <property type="evidence" value="ECO:0007669"/>
    <property type="project" value="UniProtKB-KW"/>
</dbReference>
<dbReference type="Gene3D" id="3.60.15.10">
    <property type="entry name" value="Ribonuclease Z/Hydroxyacylglutathione hydrolase-like"/>
    <property type="match status" value="1"/>
</dbReference>
<dbReference type="SMART" id="SM00849">
    <property type="entry name" value="Lactamase_B"/>
    <property type="match status" value="1"/>
</dbReference>
<proteinExistence type="predicted"/>
<dbReference type="GO" id="GO:0016740">
    <property type="term" value="F:transferase activity"/>
    <property type="evidence" value="ECO:0007669"/>
    <property type="project" value="TreeGrafter"/>
</dbReference>
<dbReference type="SUPFAM" id="SSF56281">
    <property type="entry name" value="Metallo-hydrolase/oxidoreductase"/>
    <property type="match status" value="1"/>
</dbReference>
<organism evidence="1 2">
    <name type="scientific">Clostridium aceticum</name>
    <dbReference type="NCBI Taxonomy" id="84022"/>
    <lineage>
        <taxon>Bacteria</taxon>
        <taxon>Bacillati</taxon>
        <taxon>Bacillota</taxon>
        <taxon>Clostridia</taxon>
        <taxon>Eubacteriales</taxon>
        <taxon>Clostridiaceae</taxon>
        <taxon>Clostridium</taxon>
    </lineage>
</organism>
<dbReference type="RefSeq" id="WP_044826315.1">
    <property type="nucleotide sequence ID" value="NZ_CP009687.1"/>
</dbReference>
<sequence length="279" mass="31787">MKIVTLLENRTTSKDYKCKHGLSLYIETIKHKILFDTGANHYFIDNARKMGVNLEEIDVAIISHGHYDHGGGLEDFLKINNRAKVYIGKEAFNSHIIKLFGLINYNIGLKKVLRNNERFIKIDGTLNIDDELTLFSDITESKLLPLGNNKLYKKNETGAVIQDDFNHEINLLVKENNTYNLICGCAHKGIINIINRAKELTDANIKTVIGGFHLMGMKIKNPENQGFLEKLERNLSSNGTEKYYTCHCTGKHAYDYLRQKMTNIGELKTGMTIDMEICN</sequence>
<keyword evidence="2" id="KW-1185">Reference proteome</keyword>
<dbReference type="PANTHER" id="PTHR13754:SF13">
    <property type="entry name" value="METALLO-BETA-LACTAMASE SUPERFAMILY PROTEIN (AFU_ORTHOLOGUE AFUA_3G07630)"/>
    <property type="match status" value="1"/>
</dbReference>
<evidence type="ECO:0000313" key="2">
    <source>
        <dbReference type="Proteomes" id="UP000035704"/>
    </source>
</evidence>
<dbReference type="InterPro" id="IPR001279">
    <property type="entry name" value="Metallo-B-lactamas"/>
</dbReference>
<dbReference type="Pfam" id="PF00753">
    <property type="entry name" value="Lactamase_B"/>
    <property type="match status" value="1"/>
</dbReference>
<dbReference type="Proteomes" id="UP000035704">
    <property type="component" value="Chromosome"/>
</dbReference>
<accession>A0A0D8I5Q7</accession>
<dbReference type="OrthoDB" id="9803916at2"/>
<dbReference type="KEGG" id="cace:CACET_c35540"/>
<dbReference type="InterPro" id="IPR052926">
    <property type="entry name" value="Metallo-beta-lactamase_dom"/>
</dbReference>
<dbReference type="AlphaFoldDB" id="A0A0D8I5Q7"/>
<dbReference type="PATRIC" id="fig|84022.5.peg.2229"/>
<dbReference type="PANTHER" id="PTHR13754">
    <property type="entry name" value="METALLO-BETA-LACTAMASE SUPERFAMILY PROTEIN"/>
    <property type="match status" value="1"/>
</dbReference>
<name>A0A0D8I5Q7_9CLOT</name>
<gene>
    <name evidence="1" type="ORF">CACET_c35540</name>
</gene>
<protein>
    <submittedName>
        <fullName evidence="1">Metal-dependent hydrolase beta-lactamase superfamily II</fullName>
    </submittedName>
</protein>
<dbReference type="STRING" id="84022.CACET_c35540"/>